<dbReference type="PROSITE" id="PS51194">
    <property type="entry name" value="HELICASE_CTER"/>
    <property type="match status" value="1"/>
</dbReference>
<feature type="domain" description="Helicase ATP-binding" evidence="1">
    <location>
        <begin position="17"/>
        <end position="169"/>
    </location>
</feature>
<protein>
    <submittedName>
        <fullName evidence="3">DNA or RNA helicase of superfamily II</fullName>
    </submittedName>
</protein>
<dbReference type="GO" id="GO:0016787">
    <property type="term" value="F:hydrolase activity"/>
    <property type="evidence" value="ECO:0007669"/>
    <property type="project" value="InterPro"/>
</dbReference>
<dbReference type="Pfam" id="PF04851">
    <property type="entry name" value="ResIII"/>
    <property type="match status" value="1"/>
</dbReference>
<keyword evidence="3" id="KW-0347">Helicase</keyword>
<dbReference type="PANTHER" id="PTHR47396:SF1">
    <property type="entry name" value="ATP-DEPENDENT HELICASE IRC3-RELATED"/>
    <property type="match status" value="1"/>
</dbReference>
<dbReference type="SMART" id="SM00487">
    <property type="entry name" value="DEXDc"/>
    <property type="match status" value="1"/>
</dbReference>
<name>A0A1V1PH06_9BACT</name>
<dbReference type="GO" id="GO:0004386">
    <property type="term" value="F:helicase activity"/>
    <property type="evidence" value="ECO:0007669"/>
    <property type="project" value="UniProtKB-KW"/>
</dbReference>
<dbReference type="GO" id="GO:0005524">
    <property type="term" value="F:ATP binding"/>
    <property type="evidence" value="ECO:0007669"/>
    <property type="project" value="InterPro"/>
</dbReference>
<dbReference type="InterPro" id="IPR027417">
    <property type="entry name" value="P-loop_NTPase"/>
</dbReference>
<dbReference type="SMART" id="SM00490">
    <property type="entry name" value="HELICc"/>
    <property type="match status" value="1"/>
</dbReference>
<keyword evidence="3" id="KW-0547">Nucleotide-binding</keyword>
<keyword evidence="3" id="KW-0378">Hydrolase</keyword>
<dbReference type="InterPro" id="IPR006935">
    <property type="entry name" value="Helicase/UvrB_N"/>
</dbReference>
<organism evidence="3 4">
    <name type="scientific">Candidatus Magnetoglobus multicellularis str. Araruama</name>
    <dbReference type="NCBI Taxonomy" id="890399"/>
    <lineage>
        <taxon>Bacteria</taxon>
        <taxon>Pseudomonadati</taxon>
        <taxon>Thermodesulfobacteriota</taxon>
        <taxon>Desulfobacteria</taxon>
        <taxon>Desulfobacterales</taxon>
        <taxon>Desulfobacteraceae</taxon>
        <taxon>Candidatus Magnetoglobus</taxon>
    </lineage>
</organism>
<comment type="caution">
    <text evidence="3">The sequence shown here is derived from an EMBL/GenBank/DDBJ whole genome shotgun (WGS) entry which is preliminary data.</text>
</comment>
<dbReference type="InterPro" id="IPR014001">
    <property type="entry name" value="Helicase_ATP-bd"/>
</dbReference>
<evidence type="ECO:0000259" key="2">
    <source>
        <dbReference type="PROSITE" id="PS51194"/>
    </source>
</evidence>
<dbReference type="AlphaFoldDB" id="A0A1V1PH06"/>
<dbReference type="Proteomes" id="UP000189670">
    <property type="component" value="Unassembled WGS sequence"/>
</dbReference>
<reference evidence="4" key="1">
    <citation type="submission" date="2012-11" db="EMBL/GenBank/DDBJ databases">
        <authorList>
            <person name="Lucero-Rivera Y.E."/>
            <person name="Tovar-Ramirez D."/>
        </authorList>
    </citation>
    <scope>NUCLEOTIDE SEQUENCE [LARGE SCALE GENOMIC DNA]</scope>
    <source>
        <strain evidence="4">Araruama</strain>
    </source>
</reference>
<dbReference type="GO" id="GO:0005829">
    <property type="term" value="C:cytosol"/>
    <property type="evidence" value="ECO:0007669"/>
    <property type="project" value="TreeGrafter"/>
</dbReference>
<proteinExistence type="predicted"/>
<evidence type="ECO:0000313" key="4">
    <source>
        <dbReference type="Proteomes" id="UP000189670"/>
    </source>
</evidence>
<dbReference type="PROSITE" id="PS51192">
    <property type="entry name" value="HELICASE_ATP_BIND_1"/>
    <property type="match status" value="1"/>
</dbReference>
<dbReference type="GO" id="GO:0003677">
    <property type="term" value="F:DNA binding"/>
    <property type="evidence" value="ECO:0007669"/>
    <property type="project" value="InterPro"/>
</dbReference>
<dbReference type="PANTHER" id="PTHR47396">
    <property type="entry name" value="TYPE I RESTRICTION ENZYME ECOKI R PROTEIN"/>
    <property type="match status" value="1"/>
</dbReference>
<accession>A0A1V1PH06</accession>
<evidence type="ECO:0000313" key="3">
    <source>
        <dbReference type="EMBL" id="ETR73965.1"/>
    </source>
</evidence>
<dbReference type="SUPFAM" id="SSF52540">
    <property type="entry name" value="P-loop containing nucleoside triphosphate hydrolases"/>
    <property type="match status" value="1"/>
</dbReference>
<dbReference type="InterPro" id="IPR001650">
    <property type="entry name" value="Helicase_C-like"/>
</dbReference>
<feature type="domain" description="Helicase C-terminal" evidence="2">
    <location>
        <begin position="226"/>
        <end position="367"/>
    </location>
</feature>
<dbReference type="Gene3D" id="3.40.50.300">
    <property type="entry name" value="P-loop containing nucleotide triphosphate hydrolases"/>
    <property type="match status" value="2"/>
</dbReference>
<keyword evidence="3" id="KW-0067">ATP-binding</keyword>
<sequence length="509" mass="58096">MFTLYDYQEAAVQATMEYLKTEKGNPIIIAPTGAGKSVIISELIKRLNLEHKNICIITHRETIIKQNYNACTKQLNSVYVGIYSAGLNSRDVLPITFASINSIYNKQHLFKHFTLFLIDECHLVPDNAKSMYQQFFAQIPNYKAVGLTATPFRHKDLMFGGHDNFFTDVSYEIDFMTLLEKQKLCNLVSYSSRQQFDTKGIKKTGGDYNTKQLSHKFDRNEITEKIINEIVANYLHRKAWLLFCIDINHATNVHKCLLKKGVKSCLVHSKLNDNAKTIDDFKSGLYQAMVSVAVLTTGFDAPQVDLIGILRATDSITLHVQMIGRGARICEGKKDCIVLDYAGNIDRLGPINMPYLEMIQVAKKNKEPPTKICINCLGYIKRHLKKCPLCGFKIKDKQEEDLGHNLQLKPSKCKVLDQRLDDMLTVDNIYYSIKKSKKTGLEMFCIVYSCYTRKFIDFLCFDHEGYARTKAIQIWHSISEHKKAPLNSKHALALAKSIKKITHIGVRKK</sequence>
<dbReference type="InterPro" id="IPR050742">
    <property type="entry name" value="Helicase_Restrict-Modif_Enz"/>
</dbReference>
<dbReference type="EMBL" id="ATBP01000028">
    <property type="protein sequence ID" value="ETR73965.1"/>
    <property type="molecule type" value="Genomic_DNA"/>
</dbReference>
<evidence type="ECO:0000259" key="1">
    <source>
        <dbReference type="PROSITE" id="PS51192"/>
    </source>
</evidence>
<gene>
    <name evidence="3" type="ORF">OMM_00547</name>
</gene>
<dbReference type="Pfam" id="PF00271">
    <property type="entry name" value="Helicase_C"/>
    <property type="match status" value="1"/>
</dbReference>